<keyword evidence="9" id="KW-1185">Reference proteome</keyword>
<dbReference type="NCBIfam" id="NF041011">
    <property type="entry name" value="dihydoor_dh_Arch"/>
    <property type="match status" value="1"/>
</dbReference>
<keyword evidence="4" id="KW-0288">FMN</keyword>
<dbReference type="Gene3D" id="3.20.20.70">
    <property type="entry name" value="Aldolase class I"/>
    <property type="match status" value="1"/>
</dbReference>
<dbReference type="PIRSF" id="PIRSF000164">
    <property type="entry name" value="DHO_oxidase"/>
    <property type="match status" value="1"/>
</dbReference>
<evidence type="ECO:0000313" key="8">
    <source>
        <dbReference type="EMBL" id="MUN28156.1"/>
    </source>
</evidence>
<reference evidence="8 9" key="1">
    <citation type="submission" date="2019-10" db="EMBL/GenBank/DDBJ databases">
        <title>Sequencing and Assembly of Multiple Reported Metal-Biooxidizing Members of the Extremely Thermoacidophilic Archaeal Family Sulfolobaceae.</title>
        <authorList>
            <person name="Counts J.A."/>
            <person name="Kelly R.M."/>
        </authorList>
    </citation>
    <scope>NUCLEOTIDE SEQUENCE [LARGE SCALE GENOMIC DNA]</scope>
    <source>
        <strain evidence="8 9">DSM 6482</strain>
    </source>
</reference>
<dbReference type="GO" id="GO:0004152">
    <property type="term" value="F:dihydroorotate dehydrogenase activity"/>
    <property type="evidence" value="ECO:0007669"/>
    <property type="project" value="InterPro"/>
</dbReference>
<dbReference type="Proteomes" id="UP000470772">
    <property type="component" value="Unassembled WGS sequence"/>
</dbReference>
<dbReference type="PANTHER" id="PTHR48109">
    <property type="entry name" value="DIHYDROOROTATE DEHYDROGENASE (QUINONE), MITOCHONDRIAL-RELATED"/>
    <property type="match status" value="1"/>
</dbReference>
<evidence type="ECO:0000256" key="5">
    <source>
        <dbReference type="ARBA" id="ARBA00022975"/>
    </source>
</evidence>
<keyword evidence="3" id="KW-0285">Flavoprotein</keyword>
<dbReference type="InterPro" id="IPR001295">
    <property type="entry name" value="Dihydroorotate_DH_CS"/>
</dbReference>
<sequence length="293" mass="31549">MIRIANVEMNDFITVASGIVPDVLDYVDRVCEVVKPASITLKTLTKNPIEPHKAPTVAKLHDGCYINAIGLGNPGLEFLKYMNRWGKCQFIVSIGGSSVKEISEVASKVKNFGEIIEVNLSSPNRRGFGESMSAYAKEVTQAVKDVVGKKPVFIKLGPWDSILEIAGKALEGGADGLTLINTLKGMKIDLNSLSPMLSYGTGGISGKCIHSLAVRIIHDVYKEYNTEIIGIGGVFSWEDAIELMSVGAKMVGIGTAILELGLAIVPKIREGVEEYLAEKGLRLCDVIGKAVRK</sequence>
<organism evidence="8 9">
    <name type="scientific">Sulfuracidifex metallicus DSM 6482 = JCM 9184</name>
    <dbReference type="NCBI Taxonomy" id="523847"/>
    <lineage>
        <taxon>Archaea</taxon>
        <taxon>Thermoproteota</taxon>
        <taxon>Thermoprotei</taxon>
        <taxon>Sulfolobales</taxon>
        <taxon>Sulfolobaceae</taxon>
        <taxon>Sulfuracidifex</taxon>
    </lineage>
</organism>
<evidence type="ECO:0000256" key="2">
    <source>
        <dbReference type="ARBA" id="ARBA00004725"/>
    </source>
</evidence>
<evidence type="ECO:0000256" key="4">
    <source>
        <dbReference type="ARBA" id="ARBA00022643"/>
    </source>
</evidence>
<dbReference type="GO" id="GO:0006207">
    <property type="term" value="P:'de novo' pyrimidine nucleobase biosynthetic process"/>
    <property type="evidence" value="ECO:0007669"/>
    <property type="project" value="InterPro"/>
</dbReference>
<evidence type="ECO:0000256" key="3">
    <source>
        <dbReference type="ARBA" id="ARBA00022630"/>
    </source>
</evidence>
<dbReference type="InterPro" id="IPR053488">
    <property type="entry name" value="DHODH_Type1"/>
</dbReference>
<keyword evidence="6" id="KW-0560">Oxidoreductase</keyword>
<dbReference type="InterPro" id="IPR013785">
    <property type="entry name" value="Aldolase_TIM"/>
</dbReference>
<dbReference type="UniPathway" id="UPA00070"/>
<name>A0A6A9QGE7_SULME</name>
<dbReference type="GO" id="GO:0044205">
    <property type="term" value="P:'de novo' UMP biosynthetic process"/>
    <property type="evidence" value="ECO:0007669"/>
    <property type="project" value="UniProtKB-UniPathway"/>
</dbReference>
<evidence type="ECO:0000259" key="7">
    <source>
        <dbReference type="Pfam" id="PF01180"/>
    </source>
</evidence>
<feature type="domain" description="Dihydroorotate dehydrogenase catalytic" evidence="7">
    <location>
        <begin position="3"/>
        <end position="276"/>
    </location>
</feature>
<dbReference type="Gene3D" id="2.30.26.10">
    <property type="entry name" value="Dihydroorotate Dehydrogenase A, chain A, domain 2"/>
    <property type="match status" value="1"/>
</dbReference>
<dbReference type="GO" id="GO:0005737">
    <property type="term" value="C:cytoplasm"/>
    <property type="evidence" value="ECO:0007669"/>
    <property type="project" value="InterPro"/>
</dbReference>
<dbReference type="InterPro" id="IPR050074">
    <property type="entry name" value="DHO_dehydrogenase"/>
</dbReference>
<dbReference type="RefSeq" id="WP_156016127.1">
    <property type="nucleotide sequence ID" value="NZ_WGGD01000005.1"/>
</dbReference>
<gene>
    <name evidence="8" type="ORF">GC250_01435</name>
</gene>
<dbReference type="PANTHER" id="PTHR48109:SF1">
    <property type="entry name" value="DIHYDROOROTATE DEHYDROGENASE (FUMARATE)"/>
    <property type="match status" value="1"/>
</dbReference>
<evidence type="ECO:0000313" key="9">
    <source>
        <dbReference type="Proteomes" id="UP000470772"/>
    </source>
</evidence>
<dbReference type="SUPFAM" id="SSF51395">
    <property type="entry name" value="FMN-linked oxidoreductases"/>
    <property type="match status" value="1"/>
</dbReference>
<comment type="cofactor">
    <cofactor evidence="1">
        <name>FMN</name>
        <dbReference type="ChEBI" id="CHEBI:58210"/>
    </cofactor>
</comment>
<comment type="caution">
    <text evidence="8">The sequence shown here is derived from an EMBL/GenBank/DDBJ whole genome shotgun (WGS) entry which is preliminary data.</text>
</comment>
<accession>A0A6A9QGE7</accession>
<dbReference type="EMBL" id="WGGD01000005">
    <property type="protein sequence ID" value="MUN28156.1"/>
    <property type="molecule type" value="Genomic_DNA"/>
</dbReference>
<dbReference type="PROSITE" id="PS00912">
    <property type="entry name" value="DHODEHASE_2"/>
    <property type="match status" value="1"/>
</dbReference>
<proteinExistence type="predicted"/>
<comment type="pathway">
    <text evidence="2">Pyrimidine metabolism; UMP biosynthesis via de novo pathway.</text>
</comment>
<dbReference type="AlphaFoldDB" id="A0A6A9QGE7"/>
<dbReference type="InterPro" id="IPR012135">
    <property type="entry name" value="Dihydroorotate_DH_1_2"/>
</dbReference>
<evidence type="ECO:0000256" key="1">
    <source>
        <dbReference type="ARBA" id="ARBA00001917"/>
    </source>
</evidence>
<dbReference type="InterPro" id="IPR005720">
    <property type="entry name" value="Dihydroorotate_DH_cat"/>
</dbReference>
<dbReference type="InterPro" id="IPR023359">
    <property type="entry name" value="Dihydro_DH_chainA_dom2"/>
</dbReference>
<dbReference type="Pfam" id="PF01180">
    <property type="entry name" value="DHO_dh"/>
    <property type="match status" value="1"/>
</dbReference>
<protein>
    <submittedName>
        <fullName evidence="8">Dihydroorotate dehydrogenase</fullName>
    </submittedName>
</protein>
<evidence type="ECO:0000256" key="6">
    <source>
        <dbReference type="ARBA" id="ARBA00023002"/>
    </source>
</evidence>
<keyword evidence="5" id="KW-0665">Pyrimidine biosynthesis</keyword>